<organism evidence="3 4">
    <name type="scientific">Ficus carica</name>
    <name type="common">Common fig</name>
    <dbReference type="NCBI Taxonomy" id="3494"/>
    <lineage>
        <taxon>Eukaryota</taxon>
        <taxon>Viridiplantae</taxon>
        <taxon>Streptophyta</taxon>
        <taxon>Embryophyta</taxon>
        <taxon>Tracheophyta</taxon>
        <taxon>Spermatophyta</taxon>
        <taxon>Magnoliopsida</taxon>
        <taxon>eudicotyledons</taxon>
        <taxon>Gunneridae</taxon>
        <taxon>Pentapetalae</taxon>
        <taxon>rosids</taxon>
        <taxon>fabids</taxon>
        <taxon>Rosales</taxon>
        <taxon>Moraceae</taxon>
        <taxon>Ficeae</taxon>
        <taxon>Ficus</taxon>
    </lineage>
</organism>
<dbReference type="PANTHER" id="PTHR36040">
    <property type="entry name" value="OS04G0188500 PROTEIN"/>
    <property type="match status" value="1"/>
</dbReference>
<sequence length="95" mass="10608">MKGLRLLLVLMMVSTCLAVPRKAMLLGGIYGQEQRYRIEGGKSIQGKSMENMSRVMYPERNVGNHHSIPRQNYNNRSGASQGDNPDNNDSETAQP</sequence>
<name>A0AA87ZLA8_FICCA</name>
<gene>
    <name evidence="3" type="ORF">TIFTF001_008391</name>
</gene>
<dbReference type="AlphaFoldDB" id="A0AA87ZLA8"/>
<keyword evidence="2" id="KW-0732">Signal</keyword>
<feature type="compositionally biased region" description="Polar residues" evidence="1">
    <location>
        <begin position="69"/>
        <end position="95"/>
    </location>
</feature>
<proteinExistence type="predicted"/>
<evidence type="ECO:0000313" key="3">
    <source>
        <dbReference type="EMBL" id="GMN39164.1"/>
    </source>
</evidence>
<evidence type="ECO:0000313" key="4">
    <source>
        <dbReference type="Proteomes" id="UP001187192"/>
    </source>
</evidence>
<dbReference type="PANTHER" id="PTHR36040:SF3">
    <property type="entry name" value="OS04G0188500 PROTEIN"/>
    <property type="match status" value="1"/>
</dbReference>
<feature type="signal peptide" evidence="2">
    <location>
        <begin position="1"/>
        <end position="18"/>
    </location>
</feature>
<reference evidence="3" key="1">
    <citation type="submission" date="2023-07" db="EMBL/GenBank/DDBJ databases">
        <title>draft genome sequence of fig (Ficus carica).</title>
        <authorList>
            <person name="Takahashi T."/>
            <person name="Nishimura K."/>
        </authorList>
    </citation>
    <scope>NUCLEOTIDE SEQUENCE</scope>
</reference>
<evidence type="ECO:0000256" key="1">
    <source>
        <dbReference type="SAM" id="MobiDB-lite"/>
    </source>
</evidence>
<keyword evidence="4" id="KW-1185">Reference proteome</keyword>
<comment type="caution">
    <text evidence="3">The sequence shown here is derived from an EMBL/GenBank/DDBJ whole genome shotgun (WGS) entry which is preliminary data.</text>
</comment>
<dbReference type="EMBL" id="BTGU01000009">
    <property type="protein sequence ID" value="GMN39164.1"/>
    <property type="molecule type" value="Genomic_DNA"/>
</dbReference>
<feature type="region of interest" description="Disordered" evidence="1">
    <location>
        <begin position="57"/>
        <end position="95"/>
    </location>
</feature>
<accession>A0AA87ZLA8</accession>
<evidence type="ECO:0000256" key="2">
    <source>
        <dbReference type="SAM" id="SignalP"/>
    </source>
</evidence>
<protein>
    <submittedName>
        <fullName evidence="3">Uncharacterized protein</fullName>
    </submittedName>
</protein>
<dbReference type="Proteomes" id="UP001187192">
    <property type="component" value="Unassembled WGS sequence"/>
</dbReference>
<feature type="chain" id="PRO_5041686234" evidence="2">
    <location>
        <begin position="19"/>
        <end position="95"/>
    </location>
</feature>